<comment type="subunit">
    <text evidence="7">Homotrimer.</text>
</comment>
<evidence type="ECO:0000256" key="1">
    <source>
        <dbReference type="ARBA" id="ARBA00022516"/>
    </source>
</evidence>
<dbReference type="InterPro" id="IPR007691">
    <property type="entry name" value="LpxD"/>
</dbReference>
<evidence type="ECO:0000313" key="10">
    <source>
        <dbReference type="Proteomes" id="UP001315686"/>
    </source>
</evidence>
<dbReference type="AlphaFoldDB" id="A0AAP2G343"/>
<dbReference type="GO" id="GO:0016410">
    <property type="term" value="F:N-acyltransferase activity"/>
    <property type="evidence" value="ECO:0007669"/>
    <property type="project" value="InterPro"/>
</dbReference>
<organism evidence="9 10">
    <name type="scientific">Harenicola maris</name>
    <dbReference type="NCBI Taxonomy" id="2841044"/>
    <lineage>
        <taxon>Bacteria</taxon>
        <taxon>Pseudomonadati</taxon>
        <taxon>Pseudomonadota</taxon>
        <taxon>Alphaproteobacteria</taxon>
        <taxon>Rhodobacterales</taxon>
        <taxon>Paracoccaceae</taxon>
        <taxon>Harenicola</taxon>
    </lineage>
</organism>
<evidence type="ECO:0000256" key="7">
    <source>
        <dbReference type="HAMAP-Rule" id="MF_00523"/>
    </source>
</evidence>
<dbReference type="GO" id="GO:0103118">
    <property type="term" value="F:UDP-3-O-[(3R)-3-hydroxyacyl]-glucosamine N-acyltransferase activity"/>
    <property type="evidence" value="ECO:0007669"/>
    <property type="project" value="UniProtKB-EC"/>
</dbReference>
<dbReference type="NCBIfam" id="TIGR01853">
    <property type="entry name" value="lipid_A_lpxD"/>
    <property type="match status" value="1"/>
</dbReference>
<comment type="catalytic activity">
    <reaction evidence="7">
        <text>a UDP-3-O-[(3R)-3-hydroxyacyl]-alpha-D-glucosamine + a (3R)-hydroxyacyl-[ACP] = a UDP-2-N,3-O-bis[(3R)-3-hydroxyacyl]-alpha-D-glucosamine + holo-[ACP] + H(+)</text>
        <dbReference type="Rhea" id="RHEA:53836"/>
        <dbReference type="Rhea" id="RHEA-COMP:9685"/>
        <dbReference type="Rhea" id="RHEA-COMP:9945"/>
        <dbReference type="ChEBI" id="CHEBI:15378"/>
        <dbReference type="ChEBI" id="CHEBI:64479"/>
        <dbReference type="ChEBI" id="CHEBI:78827"/>
        <dbReference type="ChEBI" id="CHEBI:137740"/>
        <dbReference type="ChEBI" id="CHEBI:137748"/>
        <dbReference type="EC" id="2.3.1.191"/>
    </reaction>
</comment>
<proteinExistence type="inferred from homology"/>
<comment type="function">
    <text evidence="7">Catalyzes the N-acylation of UDP-3-O-acylglucosamine using 3-hydroxyacyl-ACP as the acyl donor. Is involved in the biosynthesis of lipid A, a phosphorylated glycolipid that anchors the lipopolysaccharide to the outer membrane of the cell.</text>
</comment>
<sequence>MTHTVEQIASAIGAQAEGNLGLLLAGAAEPAQARAHQLAMAMSPEFAEQIGQGAAQVAVMAEGADWRAYGLEAAILVPRPRFAMARVTQAFDPGPEMAPGIHPSAVVDPSADIAEGASIGPLAVIGRDVRIGPRARIASHVTIGAGAVIGADALLFEKVHIGHHCVIGDRFIAQPGAVVGGDGFSFVTPEAGAVEAVRSSLGDRGGLRQQAYARIHSLGAVRIGDDVELGANTCVDRGTVADTVIGRGTKLDCLILVGHNVQIGEDCLLCGQCGVAGSSRLGNRVVIGGMAGVADHVTLGDDVIAGAAAIIRSNQPAGRVLLGDPAIEMSASIQGYKNMRRLPRLFAQVAELRKTLSKPDSND</sequence>
<keyword evidence="2 7" id="KW-0441">Lipid A biosynthesis</keyword>
<dbReference type="Proteomes" id="UP001315686">
    <property type="component" value="Unassembled WGS sequence"/>
</dbReference>
<dbReference type="PANTHER" id="PTHR43378:SF2">
    <property type="entry name" value="UDP-3-O-ACYLGLUCOSAMINE N-ACYLTRANSFERASE 1, MITOCHONDRIAL-RELATED"/>
    <property type="match status" value="1"/>
</dbReference>
<keyword evidence="10" id="KW-1185">Reference proteome</keyword>
<dbReference type="PROSITE" id="PS00101">
    <property type="entry name" value="HEXAPEP_TRANSFERASES"/>
    <property type="match status" value="2"/>
</dbReference>
<reference evidence="9 10" key="1">
    <citation type="journal article" date="2021" name="Arch. Microbiol.">
        <title>Harenicola maris gen. nov., sp. nov. isolated from the Sea of Japan shallow sediments.</title>
        <authorList>
            <person name="Romanenko L.A."/>
            <person name="Kurilenko V.V."/>
            <person name="Chernysheva N.Y."/>
            <person name="Tekutyeva L.A."/>
            <person name="Velansky P.V."/>
            <person name="Svetashev V.I."/>
            <person name="Isaeva M.P."/>
        </authorList>
    </citation>
    <scope>NUCLEOTIDE SEQUENCE [LARGE SCALE GENOMIC DNA]</scope>
    <source>
        <strain evidence="9 10">KMM 3653</strain>
    </source>
</reference>
<evidence type="ECO:0000259" key="8">
    <source>
        <dbReference type="Pfam" id="PF25087"/>
    </source>
</evidence>
<evidence type="ECO:0000313" key="9">
    <source>
        <dbReference type="EMBL" id="MBT0956740.1"/>
    </source>
</evidence>
<dbReference type="RefSeq" id="WP_327793535.1">
    <property type="nucleotide sequence ID" value="NZ_JADQAZ010000001.1"/>
</dbReference>
<comment type="pathway">
    <text evidence="7">Bacterial outer membrane biogenesis; LPS lipid A biosynthesis.</text>
</comment>
<dbReference type="NCBIfam" id="NF002060">
    <property type="entry name" value="PRK00892.1"/>
    <property type="match status" value="1"/>
</dbReference>
<name>A0AAP2G343_9RHOB</name>
<evidence type="ECO:0000256" key="6">
    <source>
        <dbReference type="ARBA" id="ARBA00023315"/>
    </source>
</evidence>
<evidence type="ECO:0000256" key="2">
    <source>
        <dbReference type="ARBA" id="ARBA00022556"/>
    </source>
</evidence>
<dbReference type="Gene3D" id="3.40.1390.10">
    <property type="entry name" value="MurE/MurF, N-terminal domain"/>
    <property type="match status" value="1"/>
</dbReference>
<dbReference type="GO" id="GO:0016020">
    <property type="term" value="C:membrane"/>
    <property type="evidence" value="ECO:0007669"/>
    <property type="project" value="GOC"/>
</dbReference>
<dbReference type="EC" id="2.3.1.191" evidence="7"/>
<comment type="similarity">
    <text evidence="7">Belongs to the transferase hexapeptide repeat family. LpxD subfamily.</text>
</comment>
<evidence type="ECO:0000256" key="4">
    <source>
        <dbReference type="ARBA" id="ARBA00022737"/>
    </source>
</evidence>
<dbReference type="EMBL" id="JADQAZ010000001">
    <property type="protein sequence ID" value="MBT0956740.1"/>
    <property type="molecule type" value="Genomic_DNA"/>
</dbReference>
<dbReference type="CDD" id="cd03352">
    <property type="entry name" value="LbH_LpxD"/>
    <property type="match status" value="1"/>
</dbReference>
<evidence type="ECO:0000256" key="5">
    <source>
        <dbReference type="ARBA" id="ARBA00023098"/>
    </source>
</evidence>
<dbReference type="SUPFAM" id="SSF51161">
    <property type="entry name" value="Trimeric LpxA-like enzymes"/>
    <property type="match status" value="1"/>
</dbReference>
<dbReference type="Pfam" id="PF25087">
    <property type="entry name" value="GMPPB_C"/>
    <property type="match status" value="1"/>
</dbReference>
<dbReference type="Gene3D" id="2.160.10.10">
    <property type="entry name" value="Hexapeptide repeat proteins"/>
    <property type="match status" value="1"/>
</dbReference>
<dbReference type="GO" id="GO:0009245">
    <property type="term" value="P:lipid A biosynthetic process"/>
    <property type="evidence" value="ECO:0007669"/>
    <property type="project" value="UniProtKB-UniRule"/>
</dbReference>
<dbReference type="InterPro" id="IPR011004">
    <property type="entry name" value="Trimer_LpxA-like_sf"/>
</dbReference>
<keyword evidence="1 7" id="KW-0444">Lipid biosynthesis</keyword>
<gene>
    <name evidence="7 9" type="primary">lpxD</name>
    <name evidence="9" type="ORF">IV417_05040</name>
</gene>
<protein>
    <recommendedName>
        <fullName evidence="7">UDP-3-O-acylglucosamine N-acyltransferase</fullName>
        <ecNumber evidence="7">2.3.1.191</ecNumber>
    </recommendedName>
</protein>
<keyword evidence="3 7" id="KW-0808">Transferase</keyword>
<dbReference type="HAMAP" id="MF_00523">
    <property type="entry name" value="LpxD"/>
    <property type="match status" value="1"/>
</dbReference>
<accession>A0AAP2G343</accession>
<keyword evidence="4 7" id="KW-0677">Repeat</keyword>
<dbReference type="InterPro" id="IPR056729">
    <property type="entry name" value="GMPPB_C"/>
</dbReference>
<keyword evidence="6 7" id="KW-0012">Acyltransferase</keyword>
<comment type="caution">
    <text evidence="9">The sequence shown here is derived from an EMBL/GenBank/DDBJ whole genome shotgun (WGS) entry which is preliminary data.</text>
</comment>
<feature type="active site" description="Proton acceptor" evidence="7">
    <location>
        <position position="259"/>
    </location>
</feature>
<evidence type="ECO:0000256" key="3">
    <source>
        <dbReference type="ARBA" id="ARBA00022679"/>
    </source>
</evidence>
<keyword evidence="5 7" id="KW-0443">Lipid metabolism</keyword>
<feature type="domain" description="Mannose-1-phosphate guanyltransferase C-terminal" evidence="8">
    <location>
        <begin position="102"/>
        <end position="181"/>
    </location>
</feature>
<dbReference type="InterPro" id="IPR018357">
    <property type="entry name" value="Hexapep_transf_CS"/>
</dbReference>
<dbReference type="PANTHER" id="PTHR43378">
    <property type="entry name" value="UDP-3-O-ACYLGLUCOSAMINE N-ACYLTRANSFERASE"/>
    <property type="match status" value="1"/>
</dbReference>